<dbReference type="PANTHER" id="PTHR45700:SF8">
    <property type="entry name" value="HECT-TYPE E3 UBIQUITIN TRANSFERASE"/>
    <property type="match status" value="1"/>
</dbReference>
<proteinExistence type="predicted"/>
<sequence length="1163" mass="130143">MSLNRNGGTSSPQPGPNGALPSHSNGSAKEEKTSDTKRNMGNSESTLKGQEERYKEFERLTRHYIIQIHYGCTNPHCTTPTCFSCHQRLTNAPVRRPTLLTARTLASLLASEEDPHAGLCPHGFYPHDLEGFAQVPEEELVSVVLKPQKAPEIRMEQNGKVVAGITAKSSQTTQAAIVRKDRRSLTQNLFDTRAAKSVGWKSPVEALQGLSQNASSLGMPVDTPESGFRASKEQTRSTATIGSMAREQGALTAHRLANGNIKISVTSSSQRPSATEHVDTLNSIPATAVPQRFLWGTRPFWDKPLSKVDMVALRQIMSDNAHPHNNKNLTIDAHYDILLLHGLEGQRHSSEVQSRVQEITDVVENIHDGQFVRKTIEYHFRNPSNLLRCFRTEPSDLDVKAVEAAISPLQLFINGINGTPLSQTVPHIATKSDSFCFWKPFVGPLILDSIWHALGALFTPPPSIVMAKSPRMKPQVSSPQAILHPYVSDLDAAHIIVITIYALIGSVSALPVPKTQKAARDLRAWGRTLANSRQSGAPDELSDPWLQISDGLEYEPAVRLASRLVRAIAARRSFWLIERAMKGGSSGGAGENFPVIEVVLAVLKKEVNIQRAMVGEENIPKDIPIKEGPLFLFIEFIRTVMIKTWDGKTQVKRWEGFGAALEIMNDLYVRREELHIGDDAFYLPFLSEHIKEDDVTSAFTSPVPPNNNTLSLFSFPFLFLPSVLVRYFRILNFSKMSEAYSSASYHRHLINKLIFATDPGRFEDEAPLGNRRWNRHAFLEERLKPALKRYLVLDVRRDHLLQDTFDQLWGREKRELLRPLKVRMGMDEGGEEGVDHGGVSQEFFRVVFEKAFHPDAGLFVTDEKTRMSWFQPLSLEPLVTYELLGLLVGLAIYNGVTLPVTFPLVLYQKLLAKPHEEVRVWIEDGWPDLAKGFGDLLNWTEGDVADVFVREYAFDFVANGQRYAVDMLANGQSGDWPPTIPTSSATTVEIPLVTNANREEYVKDYIYYLTHKSVAPQFAAFARGFHTCLSPTALSLLSPPFLRSLSEGLTSHITLSGLKSCAKYEDGYTPHHPYIRDFWSIVQDYDDHKKRRLLEFVTASDRVPVLGWRAVAFCVVRNGGDTDRLPSSMTCFGKLLLPEYADKEKFRAKLDVALENSKGFGSM</sequence>
<feature type="region of interest" description="Disordered" evidence="6">
    <location>
        <begin position="215"/>
        <end position="237"/>
    </location>
</feature>
<comment type="caution">
    <text evidence="8">The sequence shown here is derived from an EMBL/GenBank/DDBJ whole genome shotgun (WGS) entry which is preliminary data.</text>
</comment>
<feature type="region of interest" description="Disordered" evidence="6">
    <location>
        <begin position="1"/>
        <end position="51"/>
    </location>
</feature>
<dbReference type="Pfam" id="PF00632">
    <property type="entry name" value="HECT"/>
    <property type="match status" value="1"/>
</dbReference>
<dbReference type="GO" id="GO:0061630">
    <property type="term" value="F:ubiquitin protein ligase activity"/>
    <property type="evidence" value="ECO:0007669"/>
    <property type="project" value="UniProtKB-EC"/>
</dbReference>
<dbReference type="Gene3D" id="6.10.130.10">
    <property type="entry name" value="Ubiquitin-protein ligase E3A, N-terminal zinc-binding domain (AZUL)"/>
    <property type="match status" value="1"/>
</dbReference>
<organism evidence="8 9">
    <name type="scientific">Tothia fuscella</name>
    <dbReference type="NCBI Taxonomy" id="1048955"/>
    <lineage>
        <taxon>Eukaryota</taxon>
        <taxon>Fungi</taxon>
        <taxon>Dikarya</taxon>
        <taxon>Ascomycota</taxon>
        <taxon>Pezizomycotina</taxon>
        <taxon>Dothideomycetes</taxon>
        <taxon>Pleosporomycetidae</taxon>
        <taxon>Venturiales</taxon>
        <taxon>Cylindrosympodiaceae</taxon>
        <taxon>Tothia</taxon>
    </lineage>
</organism>
<evidence type="ECO:0000313" key="8">
    <source>
        <dbReference type="EMBL" id="KAF2423384.1"/>
    </source>
</evidence>
<feature type="compositionally biased region" description="Basic and acidic residues" evidence="6">
    <location>
        <begin position="28"/>
        <end position="38"/>
    </location>
</feature>
<dbReference type="Proteomes" id="UP000800235">
    <property type="component" value="Unassembled WGS sequence"/>
</dbReference>
<feature type="domain" description="HECT" evidence="7">
    <location>
        <begin position="813"/>
        <end position="1163"/>
    </location>
</feature>
<reference evidence="8" key="1">
    <citation type="journal article" date="2020" name="Stud. Mycol.">
        <title>101 Dothideomycetes genomes: a test case for predicting lifestyles and emergence of pathogens.</title>
        <authorList>
            <person name="Haridas S."/>
            <person name="Albert R."/>
            <person name="Binder M."/>
            <person name="Bloem J."/>
            <person name="Labutti K."/>
            <person name="Salamov A."/>
            <person name="Andreopoulos B."/>
            <person name="Baker S."/>
            <person name="Barry K."/>
            <person name="Bills G."/>
            <person name="Bluhm B."/>
            <person name="Cannon C."/>
            <person name="Castanera R."/>
            <person name="Culley D."/>
            <person name="Daum C."/>
            <person name="Ezra D."/>
            <person name="Gonzalez J."/>
            <person name="Henrissat B."/>
            <person name="Kuo A."/>
            <person name="Liang C."/>
            <person name="Lipzen A."/>
            <person name="Lutzoni F."/>
            <person name="Magnuson J."/>
            <person name="Mondo S."/>
            <person name="Nolan M."/>
            <person name="Ohm R."/>
            <person name="Pangilinan J."/>
            <person name="Park H.-J."/>
            <person name="Ramirez L."/>
            <person name="Alfaro M."/>
            <person name="Sun H."/>
            <person name="Tritt A."/>
            <person name="Yoshinaga Y."/>
            <person name="Zwiers L.-H."/>
            <person name="Turgeon B."/>
            <person name="Goodwin S."/>
            <person name="Spatafora J."/>
            <person name="Crous P."/>
            <person name="Grigoriev I."/>
        </authorList>
    </citation>
    <scope>NUCLEOTIDE SEQUENCE</scope>
    <source>
        <strain evidence="8">CBS 130266</strain>
    </source>
</reference>
<protein>
    <recommendedName>
        <fullName evidence="2">HECT-type E3 ubiquitin transferase</fullName>
        <ecNumber evidence="2">2.3.2.26</ecNumber>
    </recommendedName>
</protein>
<evidence type="ECO:0000256" key="6">
    <source>
        <dbReference type="SAM" id="MobiDB-lite"/>
    </source>
</evidence>
<dbReference type="SUPFAM" id="SSF56204">
    <property type="entry name" value="Hect, E3 ligase catalytic domain"/>
    <property type="match status" value="1"/>
</dbReference>
<evidence type="ECO:0000256" key="3">
    <source>
        <dbReference type="ARBA" id="ARBA00022679"/>
    </source>
</evidence>
<dbReference type="PANTHER" id="PTHR45700">
    <property type="entry name" value="UBIQUITIN-PROTEIN LIGASE E3C"/>
    <property type="match status" value="1"/>
</dbReference>
<name>A0A9P4NJB5_9PEZI</name>
<dbReference type="InterPro" id="IPR035983">
    <property type="entry name" value="Hect_E3_ubiquitin_ligase"/>
</dbReference>
<feature type="compositionally biased region" description="Polar residues" evidence="6">
    <location>
        <begin position="39"/>
        <end position="48"/>
    </location>
</feature>
<dbReference type="OrthoDB" id="5981550at2759"/>
<evidence type="ECO:0000256" key="5">
    <source>
        <dbReference type="PROSITE-ProRule" id="PRU00104"/>
    </source>
</evidence>
<dbReference type="EMBL" id="MU007082">
    <property type="protein sequence ID" value="KAF2423384.1"/>
    <property type="molecule type" value="Genomic_DNA"/>
</dbReference>
<dbReference type="FunFam" id="3.30.2410.10:FF:000003">
    <property type="entry name" value="probable E3 ubiquitin-protein ligase HERC4 isoform X1"/>
    <property type="match status" value="1"/>
</dbReference>
<gene>
    <name evidence="8" type="ORF">EJ08DRAFT_701183</name>
</gene>
<feature type="active site" description="Glycyl thioester intermediate" evidence="5">
    <location>
        <position position="1131"/>
    </location>
</feature>
<keyword evidence="4 5" id="KW-0833">Ubl conjugation pathway</keyword>
<dbReference type="InterPro" id="IPR032353">
    <property type="entry name" value="AZUL"/>
</dbReference>
<keyword evidence="3" id="KW-0808">Transferase</keyword>
<dbReference type="InterPro" id="IPR044611">
    <property type="entry name" value="E3A/B/C-like"/>
</dbReference>
<feature type="compositionally biased region" description="Polar residues" evidence="6">
    <location>
        <begin position="1"/>
        <end position="12"/>
    </location>
</feature>
<comment type="catalytic activity">
    <reaction evidence="1">
        <text>S-ubiquitinyl-[E2 ubiquitin-conjugating enzyme]-L-cysteine + [acceptor protein]-L-lysine = [E2 ubiquitin-conjugating enzyme]-L-cysteine + N(6)-ubiquitinyl-[acceptor protein]-L-lysine.</text>
        <dbReference type="EC" id="2.3.2.26"/>
    </reaction>
</comment>
<dbReference type="EC" id="2.3.2.26" evidence="2"/>
<evidence type="ECO:0000259" key="7">
    <source>
        <dbReference type="PROSITE" id="PS50237"/>
    </source>
</evidence>
<dbReference type="Gene3D" id="3.30.2410.10">
    <property type="entry name" value="Hect, E3 ligase catalytic domain"/>
    <property type="match status" value="1"/>
</dbReference>
<accession>A0A9P4NJB5</accession>
<dbReference type="InterPro" id="IPR042556">
    <property type="entry name" value="AZUL_sf"/>
</dbReference>
<evidence type="ECO:0000256" key="2">
    <source>
        <dbReference type="ARBA" id="ARBA00012485"/>
    </source>
</evidence>
<evidence type="ECO:0000256" key="1">
    <source>
        <dbReference type="ARBA" id="ARBA00000885"/>
    </source>
</evidence>
<dbReference type="GO" id="GO:0000209">
    <property type="term" value="P:protein polyubiquitination"/>
    <property type="evidence" value="ECO:0007669"/>
    <property type="project" value="InterPro"/>
</dbReference>
<dbReference type="Gene3D" id="3.30.2160.10">
    <property type="entry name" value="Hect, E3 ligase catalytic domain"/>
    <property type="match status" value="1"/>
</dbReference>
<dbReference type="Gene3D" id="3.90.1750.10">
    <property type="entry name" value="Hect, E3 ligase catalytic domains"/>
    <property type="match status" value="1"/>
</dbReference>
<evidence type="ECO:0000256" key="4">
    <source>
        <dbReference type="ARBA" id="ARBA00022786"/>
    </source>
</evidence>
<dbReference type="SMART" id="SM00119">
    <property type="entry name" value="HECTc"/>
    <property type="match status" value="1"/>
</dbReference>
<dbReference type="InterPro" id="IPR000569">
    <property type="entry name" value="HECT_dom"/>
</dbReference>
<keyword evidence="9" id="KW-1185">Reference proteome</keyword>
<dbReference type="Pfam" id="PF16558">
    <property type="entry name" value="AZUL"/>
    <property type="match status" value="1"/>
</dbReference>
<evidence type="ECO:0000313" key="9">
    <source>
        <dbReference type="Proteomes" id="UP000800235"/>
    </source>
</evidence>
<dbReference type="AlphaFoldDB" id="A0A9P4NJB5"/>
<dbReference type="PROSITE" id="PS50237">
    <property type="entry name" value="HECT"/>
    <property type="match status" value="1"/>
</dbReference>